<evidence type="ECO:0000313" key="3">
    <source>
        <dbReference type="EMBL" id="RAL69931.1"/>
    </source>
</evidence>
<name>A0A142VCS9_9CHLR</name>
<dbReference type="PATRIC" id="fig|61435.13.peg.1473"/>
<dbReference type="RefSeq" id="WP_011310057.1">
    <property type="nucleotide sequence ID" value="NZ_AP024514.1"/>
</dbReference>
<dbReference type="PROSITE" id="PS51742">
    <property type="entry name" value="PPC"/>
    <property type="match status" value="1"/>
</dbReference>
<protein>
    <recommendedName>
        <fullName evidence="1">PPC domain-containing protein</fullName>
    </recommendedName>
</protein>
<dbReference type="OMA" id="ACGREEN"/>
<dbReference type="InterPro" id="IPR005175">
    <property type="entry name" value="PPC_dom"/>
</dbReference>
<reference evidence="2 5" key="1">
    <citation type="submission" date="2015-03" db="EMBL/GenBank/DDBJ databases">
        <title>Genomic characterization of Dehalococcoides mccartyi strain 11a5, an unusal plasmid-containing chloroethene dechlorinator.</title>
        <authorList>
            <person name="Zhao S."/>
            <person name="Ding C."/>
            <person name="He J."/>
        </authorList>
    </citation>
    <scope>NUCLEOTIDE SEQUENCE [LARGE SCALE GENOMIC DNA]</scope>
    <source>
        <strain evidence="2 5">11a5</strain>
    </source>
</reference>
<evidence type="ECO:0000313" key="5">
    <source>
        <dbReference type="Proteomes" id="UP000076394"/>
    </source>
</evidence>
<dbReference type="Pfam" id="PF03479">
    <property type="entry name" value="PCC"/>
    <property type="match status" value="1"/>
</dbReference>
<evidence type="ECO:0000313" key="2">
    <source>
        <dbReference type="EMBL" id="AMU87411.1"/>
    </source>
</evidence>
<dbReference type="Proteomes" id="UP000249146">
    <property type="component" value="Unassembled WGS sequence"/>
</dbReference>
<dbReference type="AlphaFoldDB" id="A0A142VCS9"/>
<gene>
    <name evidence="4" type="ORF">C1G86_0046</name>
    <name evidence="3" type="ORF">C1G87_0079</name>
    <name evidence="2" type="ORF">Dm11a5_1585</name>
</gene>
<accession>A0A142VCS9</accession>
<dbReference type="PANTHER" id="PTHR34988">
    <property type="entry name" value="PROTEIN, PUTATIVE-RELATED"/>
    <property type="match status" value="1"/>
</dbReference>
<proteinExistence type="predicted"/>
<dbReference type="EMBL" id="QGLD01000001">
    <property type="protein sequence ID" value="RAL71110.1"/>
    <property type="molecule type" value="Genomic_DNA"/>
</dbReference>
<feature type="domain" description="PPC" evidence="1">
    <location>
        <begin position="6"/>
        <end position="147"/>
    </location>
</feature>
<dbReference type="CDD" id="cd11378">
    <property type="entry name" value="DUF296"/>
    <property type="match status" value="1"/>
</dbReference>
<dbReference type="EMBL" id="CP011127">
    <property type="protein sequence ID" value="AMU87411.1"/>
    <property type="molecule type" value="Genomic_DNA"/>
</dbReference>
<dbReference type="Proteomes" id="UP000076394">
    <property type="component" value="Chromosome"/>
</dbReference>
<dbReference type="Proteomes" id="UP000248786">
    <property type="component" value="Unassembled WGS sequence"/>
</dbReference>
<evidence type="ECO:0000313" key="4">
    <source>
        <dbReference type="EMBL" id="RAL71110.1"/>
    </source>
</evidence>
<dbReference type="EMBL" id="QGLC01000001">
    <property type="protein sequence ID" value="RAL69931.1"/>
    <property type="molecule type" value="Genomic_DNA"/>
</dbReference>
<reference evidence="6 7" key="2">
    <citation type="submission" date="2018-05" db="EMBL/GenBank/DDBJ databases">
        <title>Draft genome sequences of Dehalococcoides mccartyi strains RC and KS.</title>
        <authorList>
            <person name="Higgins S.A."/>
            <person name="Padilla-Crespo E."/>
            <person name="Loeffler F.E."/>
        </authorList>
    </citation>
    <scope>NUCLEOTIDE SEQUENCE [LARGE SCALE GENOMIC DNA]</scope>
    <source>
        <strain evidence="4 6">KS</strain>
        <strain evidence="3 7">RC</strain>
    </source>
</reference>
<evidence type="ECO:0000259" key="1">
    <source>
        <dbReference type="PROSITE" id="PS51742"/>
    </source>
</evidence>
<sequence>MKASQGSLGRVFIIRLEDGDRVPTCLEDFARTQQISHAQVVLIGGIEGGQVVVGPRQSREYPPEPVLIPLDGAHEVAGVGIIAPGEDGTPKLHIHAALGRMGKTTTGCLRPGVNTWIVGEAVMYEILGAKAVRRFDEATKFNLLQTE</sequence>
<dbReference type="Gene3D" id="3.30.1330.80">
    <property type="entry name" value="Hypothetical protein, similar to alpha- acetolactate decarboxylase, domain 2"/>
    <property type="match status" value="1"/>
</dbReference>
<evidence type="ECO:0000313" key="6">
    <source>
        <dbReference type="Proteomes" id="UP000248786"/>
    </source>
</evidence>
<dbReference type="PANTHER" id="PTHR34988:SF1">
    <property type="entry name" value="DNA-BINDING PROTEIN"/>
    <property type="match status" value="1"/>
</dbReference>
<evidence type="ECO:0000313" key="7">
    <source>
        <dbReference type="Proteomes" id="UP000249146"/>
    </source>
</evidence>
<dbReference type="OrthoDB" id="9798999at2"/>
<dbReference type="SUPFAM" id="SSF117856">
    <property type="entry name" value="AF0104/ALDC/Ptd012-like"/>
    <property type="match status" value="1"/>
</dbReference>
<organism evidence="2 5">
    <name type="scientific">Dehalococcoides mccartyi</name>
    <dbReference type="NCBI Taxonomy" id="61435"/>
    <lineage>
        <taxon>Bacteria</taxon>
        <taxon>Bacillati</taxon>
        <taxon>Chloroflexota</taxon>
        <taxon>Dehalococcoidia</taxon>
        <taxon>Dehalococcoidales</taxon>
        <taxon>Dehalococcoidaceae</taxon>
        <taxon>Dehalococcoides</taxon>
    </lineage>
</organism>